<dbReference type="InterPro" id="IPR013830">
    <property type="entry name" value="SGNH_hydro"/>
</dbReference>
<dbReference type="CDD" id="cd00229">
    <property type="entry name" value="SGNH_hydrolase"/>
    <property type="match status" value="1"/>
</dbReference>
<sequence>MKKNNFILLILIIISCTSVKRIGIAEESSYLKAIKVEFEKKWPNNRTINLVFHGHSVPSGYFKTPIVNTLDSYPYQLLKKLKERYPYAVINVINTAIGGENSLKGAKRFDSDVLTHKPDVLFIDYSLNDLGIGLNKSYEAWDEMINKSLKKNIKIILLTPSPDQRINIQEAKNELEQHRNQVVKLAEKYGLGLIDSYNLFKEKIIEGDSLSDYMSQINHPNKKGHQLIVNELYKYFE</sequence>
<feature type="coiled-coil region" evidence="1">
    <location>
        <begin position="161"/>
        <end position="188"/>
    </location>
</feature>
<dbReference type="RefSeq" id="WP_346755531.1">
    <property type="nucleotide sequence ID" value="NZ_JAUJEA010000019.1"/>
</dbReference>
<gene>
    <name evidence="3" type="ORF">QQ008_29265</name>
</gene>
<dbReference type="Proteomes" id="UP001172082">
    <property type="component" value="Unassembled WGS sequence"/>
</dbReference>
<reference evidence="3" key="1">
    <citation type="submission" date="2023-06" db="EMBL/GenBank/DDBJ databases">
        <title>Genomic of Parafulvivirga corallium.</title>
        <authorList>
            <person name="Wang G."/>
        </authorList>
    </citation>
    <scope>NUCLEOTIDE SEQUENCE</scope>
    <source>
        <strain evidence="3">BMA10</strain>
    </source>
</reference>
<dbReference type="SUPFAM" id="SSF52266">
    <property type="entry name" value="SGNH hydrolase"/>
    <property type="match status" value="1"/>
</dbReference>
<dbReference type="PROSITE" id="PS51257">
    <property type="entry name" value="PROKAR_LIPOPROTEIN"/>
    <property type="match status" value="1"/>
</dbReference>
<evidence type="ECO:0000313" key="4">
    <source>
        <dbReference type="Proteomes" id="UP001172082"/>
    </source>
</evidence>
<proteinExistence type="predicted"/>
<dbReference type="PANTHER" id="PTHR30383:SF5">
    <property type="entry name" value="SGNH HYDROLASE-TYPE ESTERASE DOMAIN-CONTAINING PROTEIN"/>
    <property type="match status" value="1"/>
</dbReference>
<dbReference type="PANTHER" id="PTHR30383">
    <property type="entry name" value="THIOESTERASE 1/PROTEASE 1/LYSOPHOSPHOLIPASE L1"/>
    <property type="match status" value="1"/>
</dbReference>
<evidence type="ECO:0000256" key="1">
    <source>
        <dbReference type="SAM" id="Coils"/>
    </source>
</evidence>
<protein>
    <submittedName>
        <fullName evidence="3">SGNH/GDSL hydrolase family protein</fullName>
        <ecNumber evidence="3">3.1.-.-</ecNumber>
    </submittedName>
</protein>
<accession>A0ABT8KXK3</accession>
<organism evidence="3 4">
    <name type="scientific">Splendidivirga corallicola</name>
    <dbReference type="NCBI Taxonomy" id="3051826"/>
    <lineage>
        <taxon>Bacteria</taxon>
        <taxon>Pseudomonadati</taxon>
        <taxon>Bacteroidota</taxon>
        <taxon>Cytophagia</taxon>
        <taxon>Cytophagales</taxon>
        <taxon>Splendidivirgaceae</taxon>
        <taxon>Splendidivirga</taxon>
    </lineage>
</organism>
<dbReference type="InterPro" id="IPR036514">
    <property type="entry name" value="SGNH_hydro_sf"/>
</dbReference>
<evidence type="ECO:0000313" key="3">
    <source>
        <dbReference type="EMBL" id="MDN5205509.1"/>
    </source>
</evidence>
<name>A0ABT8KXK3_9BACT</name>
<evidence type="ECO:0000259" key="2">
    <source>
        <dbReference type="Pfam" id="PF13472"/>
    </source>
</evidence>
<dbReference type="Pfam" id="PF13472">
    <property type="entry name" value="Lipase_GDSL_2"/>
    <property type="match status" value="1"/>
</dbReference>
<dbReference type="GO" id="GO:0016787">
    <property type="term" value="F:hydrolase activity"/>
    <property type="evidence" value="ECO:0007669"/>
    <property type="project" value="UniProtKB-KW"/>
</dbReference>
<dbReference type="Gene3D" id="3.40.50.1110">
    <property type="entry name" value="SGNH hydrolase"/>
    <property type="match status" value="1"/>
</dbReference>
<keyword evidence="4" id="KW-1185">Reference proteome</keyword>
<dbReference type="EC" id="3.1.-.-" evidence="3"/>
<keyword evidence="1" id="KW-0175">Coiled coil</keyword>
<keyword evidence="3" id="KW-0378">Hydrolase</keyword>
<dbReference type="InterPro" id="IPR051532">
    <property type="entry name" value="Ester_Hydrolysis_Enzymes"/>
</dbReference>
<comment type="caution">
    <text evidence="3">The sequence shown here is derived from an EMBL/GenBank/DDBJ whole genome shotgun (WGS) entry which is preliminary data.</text>
</comment>
<dbReference type="EMBL" id="JAUJEA010000019">
    <property type="protein sequence ID" value="MDN5205509.1"/>
    <property type="molecule type" value="Genomic_DNA"/>
</dbReference>
<feature type="domain" description="SGNH hydrolase-type esterase" evidence="2">
    <location>
        <begin position="53"/>
        <end position="227"/>
    </location>
</feature>